<evidence type="ECO:0000256" key="3">
    <source>
        <dbReference type="ARBA" id="ARBA00071493"/>
    </source>
</evidence>
<dbReference type="InterPro" id="IPR036291">
    <property type="entry name" value="NAD(P)-bd_dom_sf"/>
</dbReference>
<dbReference type="Gene3D" id="3.40.50.720">
    <property type="entry name" value="NAD(P)-binding Rossmann-like Domain"/>
    <property type="match status" value="1"/>
</dbReference>
<evidence type="ECO:0000313" key="5">
    <source>
        <dbReference type="Proteomes" id="UP000198327"/>
    </source>
</evidence>
<comment type="similarity">
    <text evidence="1">Belongs to the short-chain dehydrogenases/reductases (SDR) family.</text>
</comment>
<gene>
    <name evidence="4" type="ORF">SAMN05421642_117102</name>
</gene>
<keyword evidence="5" id="KW-1185">Reference proteome</keyword>
<dbReference type="RefSeq" id="WP_089250909.1">
    <property type="nucleotide sequence ID" value="NZ_FZOW01000017.1"/>
</dbReference>
<dbReference type="InterPro" id="IPR002347">
    <property type="entry name" value="SDR_fam"/>
</dbReference>
<evidence type="ECO:0000256" key="2">
    <source>
        <dbReference type="ARBA" id="ARBA00023002"/>
    </source>
</evidence>
<dbReference type="FunFam" id="3.40.50.720:FF:000594">
    <property type="entry name" value="Short-chain oxidoreductase"/>
    <property type="match status" value="1"/>
</dbReference>
<keyword evidence="2" id="KW-0560">Oxidoreductase</keyword>
<dbReference type="OrthoDB" id="4449798at2"/>
<dbReference type="AlphaFoldDB" id="A0A239MCY8"/>
<dbReference type="Pfam" id="PF00106">
    <property type="entry name" value="adh_short"/>
    <property type="match status" value="1"/>
</dbReference>
<protein>
    <recommendedName>
        <fullName evidence="3">Probable oxidoreductase</fullName>
    </recommendedName>
</protein>
<dbReference type="PANTHER" id="PTHR24320">
    <property type="entry name" value="RETINOL DEHYDROGENASE"/>
    <property type="match status" value="1"/>
</dbReference>
<sequence>MPTTQQRIGSGFGAHSTVDDVLAGIDLTGRTAVVTGGYSGLGLEVTRGLAAAGAQVIVPARRPDMARDNLIGEDRVRSVACDLSDLAGVARCARDIRAMASNIDFVICNAGIMAVPLTRVGDGWESHFAVNHLGHYALVNHLSSVLTGGCRVVAVSSSGHFQSPIRWNDMHFRDGYDRWVAYGQSKTANALFAVHLNGLLESAGGRVFSVHPGSILTPLQRHVPDEEQIRLGWRDAAGESAEGFKTPVQGAATAVWAATSPALMDHGGAYLQDCDVAESATGDDMLVGGVKPWAVDPADAERLWEVTASLVGTDSFS</sequence>
<name>A0A239MCY8_9NOCA</name>
<accession>A0A239MCY8</accession>
<dbReference type="PANTHER" id="PTHR24320:SF283">
    <property type="entry name" value="RETINOL DEHYDROGENASE 11"/>
    <property type="match status" value="1"/>
</dbReference>
<organism evidence="4 5">
    <name type="scientific">Rhodococcoides kyotonense</name>
    <dbReference type="NCBI Taxonomy" id="398843"/>
    <lineage>
        <taxon>Bacteria</taxon>
        <taxon>Bacillati</taxon>
        <taxon>Actinomycetota</taxon>
        <taxon>Actinomycetes</taxon>
        <taxon>Mycobacteriales</taxon>
        <taxon>Nocardiaceae</taxon>
        <taxon>Rhodococcoides</taxon>
    </lineage>
</organism>
<evidence type="ECO:0000313" key="4">
    <source>
        <dbReference type="EMBL" id="SNT40887.1"/>
    </source>
</evidence>
<reference evidence="5" key="1">
    <citation type="submission" date="2017-06" db="EMBL/GenBank/DDBJ databases">
        <authorList>
            <person name="Varghese N."/>
            <person name="Submissions S."/>
        </authorList>
    </citation>
    <scope>NUCLEOTIDE SEQUENCE [LARGE SCALE GENOMIC DNA]</scope>
    <source>
        <strain evidence="5">JCM 23211</strain>
    </source>
</reference>
<dbReference type="PRINTS" id="PR00081">
    <property type="entry name" value="GDHRDH"/>
</dbReference>
<proteinExistence type="inferred from homology"/>
<dbReference type="Proteomes" id="UP000198327">
    <property type="component" value="Unassembled WGS sequence"/>
</dbReference>
<dbReference type="GO" id="GO:0016491">
    <property type="term" value="F:oxidoreductase activity"/>
    <property type="evidence" value="ECO:0007669"/>
    <property type="project" value="UniProtKB-KW"/>
</dbReference>
<dbReference type="SUPFAM" id="SSF51735">
    <property type="entry name" value="NAD(P)-binding Rossmann-fold domains"/>
    <property type="match status" value="1"/>
</dbReference>
<dbReference type="EMBL" id="FZOW01000017">
    <property type="protein sequence ID" value="SNT40887.1"/>
    <property type="molecule type" value="Genomic_DNA"/>
</dbReference>
<dbReference type="NCBIfam" id="NF004845">
    <property type="entry name" value="PRK06196.1"/>
    <property type="match status" value="1"/>
</dbReference>
<evidence type="ECO:0000256" key="1">
    <source>
        <dbReference type="ARBA" id="ARBA00006484"/>
    </source>
</evidence>